<reference evidence="2 3" key="1">
    <citation type="journal article" date="2019" name="Int. J. Syst. Evol. Microbiol.">
        <title>Streptomyces cadmiisoli sp. nov., a novel actinomycete isolated from cadmium-contaminated soil.</title>
        <authorList>
            <person name="Li K."/>
            <person name="Tang X."/>
            <person name="Zhao J."/>
            <person name="Guo Y."/>
            <person name="Tang Y."/>
            <person name="Gao J."/>
        </authorList>
    </citation>
    <scope>NUCLEOTIDE SEQUENCE [LARGE SCALE GENOMIC DNA]</scope>
    <source>
        <strain evidence="2 3">ZFG47</strain>
    </source>
</reference>
<proteinExistence type="predicted"/>
<dbReference type="Proteomes" id="UP000249616">
    <property type="component" value="Chromosome"/>
</dbReference>
<gene>
    <name evidence="2" type="ORF">DN051_24575</name>
</gene>
<dbReference type="EMBL" id="CP030073">
    <property type="protein sequence ID" value="AWW39438.1"/>
    <property type="molecule type" value="Genomic_DNA"/>
</dbReference>
<dbReference type="GeneID" id="32589750"/>
<dbReference type="AlphaFoldDB" id="A0A2Z4J3X2"/>
<sequence length="99" mass="11101">MALTFEELVAMQRAADEAHTRVLDLRETYGPPTHQEGGWTGTQKGTYETAWRAWRDLDRDLQASVAEYAKEAGRARPEVEAELRKILPDPESGRGTTEG</sequence>
<keyword evidence="3" id="KW-1185">Reference proteome</keyword>
<organism evidence="2 3">
    <name type="scientific">Streptomyces cadmiisoli</name>
    <dbReference type="NCBI Taxonomy" id="2184053"/>
    <lineage>
        <taxon>Bacteria</taxon>
        <taxon>Bacillati</taxon>
        <taxon>Actinomycetota</taxon>
        <taxon>Actinomycetes</taxon>
        <taxon>Kitasatosporales</taxon>
        <taxon>Streptomycetaceae</taxon>
        <taxon>Streptomyces</taxon>
        <taxon>Streptomyces aurantiacus group</taxon>
    </lineage>
</organism>
<name>A0A2Z4J3X2_9ACTN</name>
<accession>A0A2Z4J3X2</accession>
<feature type="region of interest" description="Disordered" evidence="1">
    <location>
        <begin position="72"/>
        <end position="99"/>
    </location>
</feature>
<dbReference type="KEGG" id="scad:DN051_24575"/>
<protein>
    <submittedName>
        <fullName evidence="2">Uncharacterized protein</fullName>
    </submittedName>
</protein>
<evidence type="ECO:0000313" key="3">
    <source>
        <dbReference type="Proteomes" id="UP000249616"/>
    </source>
</evidence>
<feature type="compositionally biased region" description="Basic and acidic residues" evidence="1">
    <location>
        <begin position="72"/>
        <end position="92"/>
    </location>
</feature>
<dbReference type="RefSeq" id="WP_053763033.1">
    <property type="nucleotide sequence ID" value="NZ_CBDRHE010000003.1"/>
</dbReference>
<evidence type="ECO:0000256" key="1">
    <source>
        <dbReference type="SAM" id="MobiDB-lite"/>
    </source>
</evidence>
<evidence type="ECO:0000313" key="2">
    <source>
        <dbReference type="EMBL" id="AWW39438.1"/>
    </source>
</evidence>